<sequence>MVAAAWRDVYPAPHPALRVPWVGVPGNRDYAGNVSALAALAAVDPYWRIVGGEPRVVDHAVEGGVHYVVSGAGSLVDEPGRRWGVGGRFSIGTHAFVAASVSDDALTLTVVDYAGHFLYEAVIPPWVP</sequence>
<comment type="caution">
    <text evidence="1">The sequence shown here is derived from an EMBL/GenBank/DDBJ whole genome shotgun (WGS) entry which is preliminary data.</text>
</comment>
<reference evidence="1" key="1">
    <citation type="submission" date="2019-11" db="EMBL/GenBank/DDBJ databases">
        <title>Nori genome reveals adaptations in red seaweeds to the harsh intertidal environment.</title>
        <authorList>
            <person name="Wang D."/>
            <person name="Mao Y."/>
        </authorList>
    </citation>
    <scope>NUCLEOTIDE SEQUENCE</scope>
    <source>
        <tissue evidence="1">Gametophyte</tissue>
    </source>
</reference>
<keyword evidence="2" id="KW-1185">Reference proteome</keyword>
<name>A0ACC3BSA8_PYRYE</name>
<organism evidence="1 2">
    <name type="scientific">Pyropia yezoensis</name>
    <name type="common">Susabi-nori</name>
    <name type="synonym">Porphyra yezoensis</name>
    <dbReference type="NCBI Taxonomy" id="2788"/>
    <lineage>
        <taxon>Eukaryota</taxon>
        <taxon>Rhodophyta</taxon>
        <taxon>Bangiophyceae</taxon>
        <taxon>Bangiales</taxon>
        <taxon>Bangiaceae</taxon>
        <taxon>Pyropia</taxon>
    </lineage>
</organism>
<evidence type="ECO:0000313" key="1">
    <source>
        <dbReference type="EMBL" id="KAK1860591.1"/>
    </source>
</evidence>
<protein>
    <submittedName>
        <fullName evidence="1">Uncharacterized protein</fullName>
    </submittedName>
</protein>
<gene>
    <name evidence="1" type="ORF">I4F81_003179</name>
</gene>
<accession>A0ACC3BSA8</accession>
<proteinExistence type="predicted"/>
<dbReference type="Proteomes" id="UP000798662">
    <property type="component" value="Chromosome 1"/>
</dbReference>
<dbReference type="EMBL" id="CM020618">
    <property type="protein sequence ID" value="KAK1860591.1"/>
    <property type="molecule type" value="Genomic_DNA"/>
</dbReference>
<evidence type="ECO:0000313" key="2">
    <source>
        <dbReference type="Proteomes" id="UP000798662"/>
    </source>
</evidence>